<sequence length="48" mass="5916">MDDPDIFVWPDDSWLYRHEYDEMTDRWRGQNDTTLYVGTDEYHAFLTV</sequence>
<organism evidence="1 2">
    <name type="scientific">Klebsiella oxytoca</name>
    <dbReference type="NCBI Taxonomy" id="571"/>
    <lineage>
        <taxon>Bacteria</taxon>
        <taxon>Pseudomonadati</taxon>
        <taxon>Pseudomonadota</taxon>
        <taxon>Gammaproteobacteria</taxon>
        <taxon>Enterobacterales</taxon>
        <taxon>Enterobacteriaceae</taxon>
        <taxon>Klebsiella/Raoultella group</taxon>
        <taxon>Klebsiella</taxon>
    </lineage>
</organism>
<reference evidence="1" key="1">
    <citation type="journal article" date="2018" name="Genome Biol.">
        <title>SKESA: strategic k-mer extension for scrupulous assemblies.</title>
        <authorList>
            <person name="Souvorov A."/>
            <person name="Agarwala R."/>
            <person name="Lipman D.J."/>
        </authorList>
    </citation>
    <scope>NUCLEOTIDE SEQUENCE</scope>
    <source>
        <strain evidence="1">R404</strain>
    </source>
</reference>
<evidence type="ECO:0000313" key="2">
    <source>
        <dbReference type="Proteomes" id="UP000856143"/>
    </source>
</evidence>
<protein>
    <submittedName>
        <fullName evidence="1">Uncharacterized protein</fullName>
    </submittedName>
</protein>
<dbReference type="Proteomes" id="UP000856143">
    <property type="component" value="Unassembled WGS sequence"/>
</dbReference>
<evidence type="ECO:0000313" key="1">
    <source>
        <dbReference type="EMBL" id="HAT1685326.1"/>
    </source>
</evidence>
<gene>
    <name evidence="1" type="ORF">I8Y21_006179</name>
</gene>
<comment type="caution">
    <text evidence="1">The sequence shown here is derived from an EMBL/GenBank/DDBJ whole genome shotgun (WGS) entry which is preliminary data.</text>
</comment>
<proteinExistence type="predicted"/>
<name>A0AAN5LEI1_KLEOX</name>
<accession>A0AAN5LEI1</accession>
<reference evidence="1" key="2">
    <citation type="submission" date="2020-11" db="EMBL/GenBank/DDBJ databases">
        <authorList>
            <consortium name="NCBI Pathogen Detection Project"/>
        </authorList>
    </citation>
    <scope>NUCLEOTIDE SEQUENCE</scope>
    <source>
        <strain evidence="1">R404</strain>
    </source>
</reference>
<dbReference type="EMBL" id="DACSEO010000179">
    <property type="protein sequence ID" value="HAT1685326.1"/>
    <property type="molecule type" value="Genomic_DNA"/>
</dbReference>
<dbReference type="AlphaFoldDB" id="A0AAN5LEI1"/>